<keyword evidence="3" id="KW-1185">Reference proteome</keyword>
<dbReference type="InterPro" id="IPR019396">
    <property type="entry name" value="TM_Fragile-X-F-assoc"/>
</dbReference>
<sequence>MSVIHRSLFTLLSGALFVVLIALKVDNKSEWNWFVVMAPMYVLDVVMTAMVAMKWLRPSQSYSNPMSWRRGLSKRLYCLTIVLCKLSFQVMSCLRLQYITHLPLYITFIPLWLALISSLTFFVTKRRLYNMI</sequence>
<feature type="transmembrane region" description="Helical" evidence="1">
    <location>
        <begin position="34"/>
        <end position="56"/>
    </location>
</feature>
<evidence type="ECO:0000313" key="2">
    <source>
        <dbReference type="EMBL" id="CAD7661052.1"/>
    </source>
</evidence>
<evidence type="ECO:0000313" key="3">
    <source>
        <dbReference type="Proteomes" id="UP000728032"/>
    </source>
</evidence>
<proteinExistence type="predicted"/>
<dbReference type="AlphaFoldDB" id="A0A7R9QWI3"/>
<evidence type="ECO:0000256" key="1">
    <source>
        <dbReference type="SAM" id="Phobius"/>
    </source>
</evidence>
<dbReference type="PANTHER" id="PTHR13568">
    <property type="entry name" value="FAM11A, B PROTEIN"/>
    <property type="match status" value="1"/>
</dbReference>
<dbReference type="Proteomes" id="UP000728032">
    <property type="component" value="Unassembled WGS sequence"/>
</dbReference>
<dbReference type="EMBL" id="OC937060">
    <property type="protein sequence ID" value="CAD7661052.1"/>
    <property type="molecule type" value="Genomic_DNA"/>
</dbReference>
<evidence type="ECO:0008006" key="4">
    <source>
        <dbReference type="Google" id="ProtNLM"/>
    </source>
</evidence>
<feature type="transmembrane region" description="Helical" evidence="1">
    <location>
        <begin position="76"/>
        <end position="98"/>
    </location>
</feature>
<feature type="transmembrane region" description="Helical" evidence="1">
    <location>
        <begin position="104"/>
        <end position="123"/>
    </location>
</feature>
<reference evidence="2" key="1">
    <citation type="submission" date="2020-11" db="EMBL/GenBank/DDBJ databases">
        <authorList>
            <person name="Tran Van P."/>
        </authorList>
    </citation>
    <scope>NUCLEOTIDE SEQUENCE</scope>
</reference>
<dbReference type="OrthoDB" id="10258440at2759"/>
<dbReference type="Pfam" id="PF10269">
    <property type="entry name" value="Tmemb_185A"/>
    <property type="match status" value="1"/>
</dbReference>
<organism evidence="2">
    <name type="scientific">Oppiella nova</name>
    <dbReference type="NCBI Taxonomy" id="334625"/>
    <lineage>
        <taxon>Eukaryota</taxon>
        <taxon>Metazoa</taxon>
        <taxon>Ecdysozoa</taxon>
        <taxon>Arthropoda</taxon>
        <taxon>Chelicerata</taxon>
        <taxon>Arachnida</taxon>
        <taxon>Acari</taxon>
        <taxon>Acariformes</taxon>
        <taxon>Sarcoptiformes</taxon>
        <taxon>Oribatida</taxon>
        <taxon>Brachypylina</taxon>
        <taxon>Oppioidea</taxon>
        <taxon>Oppiidae</taxon>
        <taxon>Oppiella</taxon>
    </lineage>
</organism>
<keyword evidence="1" id="KW-0812">Transmembrane</keyword>
<dbReference type="EMBL" id="CAJPVJ010022235">
    <property type="protein sequence ID" value="CAG2178188.1"/>
    <property type="molecule type" value="Genomic_DNA"/>
</dbReference>
<keyword evidence="1" id="KW-0472">Membrane</keyword>
<name>A0A7R9QWI3_9ACAR</name>
<keyword evidence="1" id="KW-1133">Transmembrane helix</keyword>
<accession>A0A7R9QWI3</accession>
<dbReference type="PANTHER" id="PTHR13568:SF4">
    <property type="entry name" value="TRANSMEMBRANE PROTEIN 60"/>
    <property type="match status" value="1"/>
</dbReference>
<protein>
    <recommendedName>
        <fullName evidence="4">Transmembrane protein 60</fullName>
    </recommendedName>
</protein>
<gene>
    <name evidence="2" type="ORF">ONB1V03_LOCUS17614</name>
</gene>